<gene>
    <name evidence="1" type="ORF">INT45_005015</name>
</gene>
<evidence type="ECO:0000313" key="2">
    <source>
        <dbReference type="Proteomes" id="UP000646827"/>
    </source>
</evidence>
<dbReference type="OrthoDB" id="2221279at2759"/>
<reference evidence="1 2" key="1">
    <citation type="submission" date="2020-12" db="EMBL/GenBank/DDBJ databases">
        <title>Metabolic potential, ecology and presence of endohyphal bacteria is reflected in genomic diversity of Mucoromycotina.</title>
        <authorList>
            <person name="Muszewska A."/>
            <person name="Okrasinska A."/>
            <person name="Steczkiewicz K."/>
            <person name="Drgas O."/>
            <person name="Orlowska M."/>
            <person name="Perlinska-Lenart U."/>
            <person name="Aleksandrzak-Piekarczyk T."/>
            <person name="Szatraj K."/>
            <person name="Zielenkiewicz U."/>
            <person name="Pilsyk S."/>
            <person name="Malc E."/>
            <person name="Mieczkowski P."/>
            <person name="Kruszewska J.S."/>
            <person name="Biernat P."/>
            <person name="Pawlowska J."/>
        </authorList>
    </citation>
    <scope>NUCLEOTIDE SEQUENCE [LARGE SCALE GENOMIC DNA]</scope>
    <source>
        <strain evidence="1 2">CBS 142.35</strain>
    </source>
</reference>
<dbReference type="InterPro" id="IPR036047">
    <property type="entry name" value="F-box-like_dom_sf"/>
</dbReference>
<comment type="caution">
    <text evidence="1">The sequence shown here is derived from an EMBL/GenBank/DDBJ whole genome shotgun (WGS) entry which is preliminary data.</text>
</comment>
<sequence length="248" mass="28355">MTIISSTMIPIELIDHIFTFADNSSLFQLCRCSRLFHALAFPRLTSQHMSHSKIRLWIEQPGLVGHKPMDFEWLNYDRERGKLVFTARKNSTTSHQQQQQLTFNTSSSSSEAPIIDGLTIVLSPSGMEDRRIHSVSYKKPVVTPSLPIKQQQEMEYSVKYPGNSNNYEENKRTAYSCVWQLQYQVIQKEPSSCIIIPKTFECDLDLLDPNVLNARINELPLTNIKSYNNNNIPVVSPWKSATTCALTD</sequence>
<evidence type="ECO:0000313" key="1">
    <source>
        <dbReference type="EMBL" id="KAG2221474.1"/>
    </source>
</evidence>
<dbReference type="Proteomes" id="UP000646827">
    <property type="component" value="Unassembled WGS sequence"/>
</dbReference>
<keyword evidence="2" id="KW-1185">Reference proteome</keyword>
<dbReference type="SUPFAM" id="SSF81383">
    <property type="entry name" value="F-box domain"/>
    <property type="match status" value="1"/>
</dbReference>
<proteinExistence type="predicted"/>
<evidence type="ECO:0008006" key="3">
    <source>
        <dbReference type="Google" id="ProtNLM"/>
    </source>
</evidence>
<organism evidence="1 2">
    <name type="scientific">Circinella minor</name>
    <dbReference type="NCBI Taxonomy" id="1195481"/>
    <lineage>
        <taxon>Eukaryota</taxon>
        <taxon>Fungi</taxon>
        <taxon>Fungi incertae sedis</taxon>
        <taxon>Mucoromycota</taxon>
        <taxon>Mucoromycotina</taxon>
        <taxon>Mucoromycetes</taxon>
        <taxon>Mucorales</taxon>
        <taxon>Lichtheimiaceae</taxon>
        <taxon>Circinella</taxon>
    </lineage>
</organism>
<dbReference type="AlphaFoldDB" id="A0A8H7S0W1"/>
<dbReference type="EMBL" id="JAEPRB010000108">
    <property type="protein sequence ID" value="KAG2221474.1"/>
    <property type="molecule type" value="Genomic_DNA"/>
</dbReference>
<accession>A0A8H7S0W1</accession>
<dbReference type="CDD" id="cd09917">
    <property type="entry name" value="F-box_SF"/>
    <property type="match status" value="1"/>
</dbReference>
<protein>
    <recommendedName>
        <fullName evidence="3">F-box domain-containing protein</fullName>
    </recommendedName>
</protein>
<name>A0A8H7S0W1_9FUNG</name>